<feature type="compositionally biased region" description="Basic and acidic residues" evidence="1">
    <location>
        <begin position="216"/>
        <end position="235"/>
    </location>
</feature>
<feature type="compositionally biased region" description="Basic and acidic residues" evidence="1">
    <location>
        <begin position="185"/>
        <end position="195"/>
    </location>
</feature>
<feature type="region of interest" description="Disordered" evidence="1">
    <location>
        <begin position="139"/>
        <end position="250"/>
    </location>
</feature>
<feature type="region of interest" description="Disordered" evidence="1">
    <location>
        <begin position="54"/>
        <end position="79"/>
    </location>
</feature>
<dbReference type="AlphaFoldDB" id="A0A5C2SNM5"/>
<evidence type="ECO:0000313" key="3">
    <source>
        <dbReference type="Proteomes" id="UP000313359"/>
    </source>
</evidence>
<feature type="compositionally biased region" description="Polar residues" evidence="1">
    <location>
        <begin position="66"/>
        <end position="79"/>
    </location>
</feature>
<accession>A0A5C2SNM5</accession>
<sequence>MHTVRIFSASTFLHINDTFRGRRGCPDSQPASGVIPPRFRHSAERYHQLAKLHLKNRHTTRESDRNNLPAQRHTPASQLSDATLLVRSQRYVSALGTGEALRGLNLNLLSREEMEMLVGELEETERQVHELRGLIVERMKRLPPEDTNGDSGKENTPLVVKRKNTRAKFSGPPTQGSRQSSRVRKLAESKMHTAKEGGPLEAKEEAAKTTKGGKKTASEPKEDTKTSRSGKKAEVKTASGSKKSGRGSRR</sequence>
<evidence type="ECO:0000256" key="1">
    <source>
        <dbReference type="SAM" id="MobiDB-lite"/>
    </source>
</evidence>
<dbReference type="Proteomes" id="UP000313359">
    <property type="component" value="Unassembled WGS sequence"/>
</dbReference>
<protein>
    <submittedName>
        <fullName evidence="2">Uncharacterized protein</fullName>
    </submittedName>
</protein>
<name>A0A5C2SNM5_9APHY</name>
<evidence type="ECO:0000313" key="2">
    <source>
        <dbReference type="EMBL" id="RPD65241.1"/>
    </source>
</evidence>
<proteinExistence type="predicted"/>
<reference evidence="2" key="1">
    <citation type="journal article" date="2018" name="Genome Biol. Evol.">
        <title>Genomics and development of Lentinus tigrinus, a white-rot wood-decaying mushroom with dimorphic fruiting bodies.</title>
        <authorList>
            <person name="Wu B."/>
            <person name="Xu Z."/>
            <person name="Knudson A."/>
            <person name="Carlson A."/>
            <person name="Chen N."/>
            <person name="Kovaka S."/>
            <person name="LaButti K."/>
            <person name="Lipzen A."/>
            <person name="Pennachio C."/>
            <person name="Riley R."/>
            <person name="Schakwitz W."/>
            <person name="Umezawa K."/>
            <person name="Ohm R.A."/>
            <person name="Grigoriev I.V."/>
            <person name="Nagy L.G."/>
            <person name="Gibbons J."/>
            <person name="Hibbett D."/>
        </authorList>
    </citation>
    <scope>NUCLEOTIDE SEQUENCE [LARGE SCALE GENOMIC DNA]</scope>
    <source>
        <strain evidence="2">ALCF2SS1-6</strain>
    </source>
</reference>
<keyword evidence="3" id="KW-1185">Reference proteome</keyword>
<dbReference type="EMBL" id="ML122252">
    <property type="protein sequence ID" value="RPD65241.1"/>
    <property type="molecule type" value="Genomic_DNA"/>
</dbReference>
<gene>
    <name evidence="2" type="ORF">L227DRAFT_630685</name>
</gene>
<organism evidence="2 3">
    <name type="scientific">Lentinus tigrinus ALCF2SS1-6</name>
    <dbReference type="NCBI Taxonomy" id="1328759"/>
    <lineage>
        <taxon>Eukaryota</taxon>
        <taxon>Fungi</taxon>
        <taxon>Dikarya</taxon>
        <taxon>Basidiomycota</taxon>
        <taxon>Agaricomycotina</taxon>
        <taxon>Agaricomycetes</taxon>
        <taxon>Polyporales</taxon>
        <taxon>Polyporaceae</taxon>
        <taxon>Lentinus</taxon>
    </lineage>
</organism>